<feature type="domain" description="Thioesterase" evidence="3">
    <location>
        <begin position="11"/>
        <end position="81"/>
    </location>
</feature>
<dbReference type="STRING" id="1620.IV67_GL001027"/>
<reference evidence="4 5" key="1">
    <citation type="journal article" date="2015" name="Genome Announc.">
        <title>Expanding the biotechnology potential of lactobacilli through comparative genomics of 213 strains and associated genera.</title>
        <authorList>
            <person name="Sun Z."/>
            <person name="Harris H.M."/>
            <person name="McCann A."/>
            <person name="Guo C."/>
            <person name="Argimon S."/>
            <person name="Zhang W."/>
            <person name="Yang X."/>
            <person name="Jeffery I.B."/>
            <person name="Cooney J.C."/>
            <person name="Kagawa T.F."/>
            <person name="Liu W."/>
            <person name="Song Y."/>
            <person name="Salvetti E."/>
            <person name="Wrobel A."/>
            <person name="Rasinkangas P."/>
            <person name="Parkhill J."/>
            <person name="Rea M.C."/>
            <person name="O'Sullivan O."/>
            <person name="Ritari J."/>
            <person name="Douillard F.P."/>
            <person name="Paul Ross R."/>
            <person name="Yang R."/>
            <person name="Briner A.E."/>
            <person name="Felis G.E."/>
            <person name="de Vos W.M."/>
            <person name="Barrangou R."/>
            <person name="Klaenhammer T.R."/>
            <person name="Caufield P.W."/>
            <person name="Cui Y."/>
            <person name="Zhang H."/>
            <person name="O'Toole P.W."/>
        </authorList>
    </citation>
    <scope>NUCLEOTIDE SEQUENCE [LARGE SCALE GENOMIC DNA]</scope>
    <source>
        <strain evidence="4 5">DSM 20014</strain>
    </source>
</reference>
<dbReference type="PATRIC" id="fig|1620.3.peg.1042"/>
<dbReference type="SUPFAM" id="SSF54637">
    <property type="entry name" value="Thioesterase/thiol ester dehydrase-isomerase"/>
    <property type="match status" value="1"/>
</dbReference>
<dbReference type="InterPro" id="IPR029069">
    <property type="entry name" value="HotDog_dom_sf"/>
</dbReference>
<evidence type="ECO:0000313" key="5">
    <source>
        <dbReference type="Proteomes" id="UP000051673"/>
    </source>
</evidence>
<dbReference type="AlphaFoldDB" id="A0A0R2JND4"/>
<dbReference type="Gene3D" id="3.10.129.10">
    <property type="entry name" value="Hotdog Thioesterase"/>
    <property type="match status" value="1"/>
</dbReference>
<dbReference type="PANTHER" id="PTHR43240">
    <property type="entry name" value="1,4-DIHYDROXY-2-NAPHTHOYL-COA THIOESTERASE 1"/>
    <property type="match status" value="1"/>
</dbReference>
<gene>
    <name evidence="4" type="ORF">IV67_GL001027</name>
</gene>
<comment type="caution">
    <text evidence="4">The sequence shown here is derived from an EMBL/GenBank/DDBJ whole genome shotgun (WGS) entry which is preliminary data.</text>
</comment>
<dbReference type="Pfam" id="PF03061">
    <property type="entry name" value="4HBT"/>
    <property type="match status" value="1"/>
</dbReference>
<organism evidence="4 5">
    <name type="scientific">Weissella minor</name>
    <dbReference type="NCBI Taxonomy" id="1620"/>
    <lineage>
        <taxon>Bacteria</taxon>
        <taxon>Bacillati</taxon>
        <taxon>Bacillota</taxon>
        <taxon>Bacilli</taxon>
        <taxon>Lactobacillales</taxon>
        <taxon>Lactobacillaceae</taxon>
        <taxon>Weissella</taxon>
    </lineage>
</organism>
<evidence type="ECO:0000256" key="1">
    <source>
        <dbReference type="ARBA" id="ARBA00008324"/>
    </source>
</evidence>
<dbReference type="GO" id="GO:0061522">
    <property type="term" value="F:1,4-dihydroxy-2-naphthoyl-CoA thioesterase activity"/>
    <property type="evidence" value="ECO:0007669"/>
    <property type="project" value="TreeGrafter"/>
</dbReference>
<dbReference type="InterPro" id="IPR006683">
    <property type="entry name" value="Thioestr_dom"/>
</dbReference>
<dbReference type="Proteomes" id="UP000051673">
    <property type="component" value="Unassembled WGS sequence"/>
</dbReference>
<evidence type="ECO:0000256" key="2">
    <source>
        <dbReference type="ARBA" id="ARBA00022801"/>
    </source>
</evidence>
<keyword evidence="5" id="KW-1185">Reference proteome</keyword>
<accession>A0A0R2JND4</accession>
<dbReference type="GO" id="GO:0005829">
    <property type="term" value="C:cytosol"/>
    <property type="evidence" value="ECO:0007669"/>
    <property type="project" value="TreeGrafter"/>
</dbReference>
<dbReference type="NCBIfam" id="TIGR00369">
    <property type="entry name" value="unchar_dom_1"/>
    <property type="match status" value="1"/>
</dbReference>
<name>A0A0R2JND4_9LACO</name>
<dbReference type="CDD" id="cd03443">
    <property type="entry name" value="PaaI_thioesterase"/>
    <property type="match status" value="1"/>
</dbReference>
<dbReference type="EMBL" id="JQCD01000031">
    <property type="protein sequence ID" value="KRN75978.1"/>
    <property type="molecule type" value="Genomic_DNA"/>
</dbReference>
<protein>
    <recommendedName>
        <fullName evidence="3">Thioesterase domain-containing protein</fullName>
    </recommendedName>
</protein>
<evidence type="ECO:0000313" key="4">
    <source>
        <dbReference type="EMBL" id="KRN75978.1"/>
    </source>
</evidence>
<keyword evidence="2" id="KW-0378">Hydrolase</keyword>
<sequence>MPITDKTKQPYGILHGGISAMFAETAASIGANAALTEPGRVAVGVDLQIHHLNAATSGQLQAKATPLHIGNRIQTWQVAITEVNAAKDIAFATVTLASHSL</sequence>
<comment type="similarity">
    <text evidence="1">Belongs to the thioesterase PaaI family.</text>
</comment>
<proteinExistence type="inferred from homology"/>
<dbReference type="PANTHER" id="PTHR43240:SF5">
    <property type="entry name" value="1,4-DIHYDROXY-2-NAPHTHOYL-COA THIOESTERASE 1"/>
    <property type="match status" value="1"/>
</dbReference>
<evidence type="ECO:0000259" key="3">
    <source>
        <dbReference type="Pfam" id="PF03061"/>
    </source>
</evidence>
<dbReference type="InterPro" id="IPR003736">
    <property type="entry name" value="PAAI_dom"/>
</dbReference>